<sequence length="74" mass="7641">MAFAPAAPEAAASPALSDAAVAVTRRGPCARPVAPGVLPRCRQSRAHPLEPWAFMETMPLIEHPSDPGPGLVSS</sequence>
<keyword evidence="2" id="KW-1185">Reference proteome</keyword>
<evidence type="ECO:0000313" key="2">
    <source>
        <dbReference type="Proteomes" id="UP000600365"/>
    </source>
</evidence>
<dbReference type="EMBL" id="BMMM01000003">
    <property type="protein sequence ID" value="GGN58855.1"/>
    <property type="molecule type" value="Genomic_DNA"/>
</dbReference>
<proteinExistence type="predicted"/>
<dbReference type="AlphaFoldDB" id="A0A917XYI0"/>
<protein>
    <submittedName>
        <fullName evidence="1">Uncharacterized protein</fullName>
    </submittedName>
</protein>
<organism evidence="1 2">
    <name type="scientific">Streptomyces albiflavescens</name>
    <dbReference type="NCBI Taxonomy" id="1623582"/>
    <lineage>
        <taxon>Bacteria</taxon>
        <taxon>Bacillati</taxon>
        <taxon>Actinomycetota</taxon>
        <taxon>Actinomycetes</taxon>
        <taxon>Kitasatosporales</taxon>
        <taxon>Streptomycetaceae</taxon>
        <taxon>Streptomyces</taxon>
    </lineage>
</organism>
<evidence type="ECO:0000313" key="1">
    <source>
        <dbReference type="EMBL" id="GGN58855.1"/>
    </source>
</evidence>
<gene>
    <name evidence="1" type="ORF">GCM10011579_022710</name>
</gene>
<comment type="caution">
    <text evidence="1">The sequence shown here is derived from an EMBL/GenBank/DDBJ whole genome shotgun (WGS) entry which is preliminary data.</text>
</comment>
<accession>A0A917XYI0</accession>
<dbReference type="Proteomes" id="UP000600365">
    <property type="component" value="Unassembled WGS sequence"/>
</dbReference>
<name>A0A917XYI0_9ACTN</name>
<reference evidence="1 2" key="1">
    <citation type="journal article" date="2014" name="Int. J. Syst. Evol. Microbiol.">
        <title>Complete genome sequence of Corynebacterium casei LMG S-19264T (=DSM 44701T), isolated from a smear-ripened cheese.</title>
        <authorList>
            <consortium name="US DOE Joint Genome Institute (JGI-PGF)"/>
            <person name="Walter F."/>
            <person name="Albersmeier A."/>
            <person name="Kalinowski J."/>
            <person name="Ruckert C."/>
        </authorList>
    </citation>
    <scope>NUCLEOTIDE SEQUENCE [LARGE SCALE GENOMIC DNA]</scope>
    <source>
        <strain evidence="1 2">CGMCC 4.7111</strain>
    </source>
</reference>